<gene>
    <name evidence="1" type="ORF">AACH06_22440</name>
</gene>
<organism evidence="1 2">
    <name type="scientific">Ideonella lacteola</name>
    <dbReference type="NCBI Taxonomy" id="2984193"/>
    <lineage>
        <taxon>Bacteria</taxon>
        <taxon>Pseudomonadati</taxon>
        <taxon>Pseudomonadota</taxon>
        <taxon>Betaproteobacteria</taxon>
        <taxon>Burkholderiales</taxon>
        <taxon>Sphaerotilaceae</taxon>
        <taxon>Ideonella</taxon>
    </lineage>
</organism>
<name>A0ABU9BYC4_9BURK</name>
<protein>
    <submittedName>
        <fullName evidence="1">Uncharacterized protein</fullName>
    </submittedName>
</protein>
<accession>A0ABU9BYC4</accession>
<dbReference type="EMBL" id="JBBUTG010000018">
    <property type="protein sequence ID" value="MEK8033590.1"/>
    <property type="molecule type" value="Genomic_DNA"/>
</dbReference>
<evidence type="ECO:0000313" key="1">
    <source>
        <dbReference type="EMBL" id="MEK8033590.1"/>
    </source>
</evidence>
<dbReference type="InterPro" id="IPR006311">
    <property type="entry name" value="TAT_signal"/>
</dbReference>
<sequence length="291" mass="31469">MTNLVDSRRRDWLGRCAVAGALGAAGLMPGWVHAQSRFDSRGRYKLKGDFLCPPESDNLVPWKVVQFQSGADFSLQADGKVLFHTHGLYELVCSADWQLKTGLDIDLRQIGLRLQRSDQPDSPLDAHERIGFFNTPGSDPPRMARYQGNWAPSAMGPGESVSVEVDVEPAGTVRVGDMAMAAHTKVSPDSLPADVLKALIVHAKAVGDDRVSVSLHNPTGQTVQVQPGALKVIAMSAQATRGNSGDAWQISHSASTEIFPGDKVYAMVRHKVTGTVLQATRSTFMQIDRVA</sequence>
<keyword evidence="2" id="KW-1185">Reference proteome</keyword>
<dbReference type="RefSeq" id="WP_341428014.1">
    <property type="nucleotide sequence ID" value="NZ_JBBUTG010000018.1"/>
</dbReference>
<reference evidence="1 2" key="1">
    <citation type="submission" date="2024-04" db="EMBL/GenBank/DDBJ databases">
        <title>Novel species of the genus Ideonella isolated from streams.</title>
        <authorList>
            <person name="Lu H."/>
        </authorList>
    </citation>
    <scope>NUCLEOTIDE SEQUENCE [LARGE SCALE GENOMIC DNA]</scope>
    <source>
        <strain evidence="1 2">DXS29W</strain>
    </source>
</reference>
<proteinExistence type="predicted"/>
<comment type="caution">
    <text evidence="1">The sequence shown here is derived from an EMBL/GenBank/DDBJ whole genome shotgun (WGS) entry which is preliminary data.</text>
</comment>
<evidence type="ECO:0000313" key="2">
    <source>
        <dbReference type="Proteomes" id="UP001371218"/>
    </source>
</evidence>
<dbReference type="Proteomes" id="UP001371218">
    <property type="component" value="Unassembled WGS sequence"/>
</dbReference>
<dbReference type="PROSITE" id="PS51318">
    <property type="entry name" value="TAT"/>
    <property type="match status" value="1"/>
</dbReference>